<dbReference type="Gene3D" id="2.30.320.10">
    <property type="entry name" value="YwqG-like"/>
    <property type="match status" value="1"/>
</dbReference>
<accession>A0A385DH58</accession>
<organism evidence="1 2">
    <name type="scientific">Streptomyces koyangensis</name>
    <dbReference type="NCBI Taxonomy" id="188770"/>
    <lineage>
        <taxon>Bacteria</taxon>
        <taxon>Bacillati</taxon>
        <taxon>Actinomycetota</taxon>
        <taxon>Actinomycetes</taxon>
        <taxon>Kitasatosporales</taxon>
        <taxon>Streptomycetaceae</taxon>
        <taxon>Streptomyces</taxon>
        <taxon>Streptomyces aurantiacus group</taxon>
    </lineage>
</organism>
<evidence type="ECO:0000313" key="2">
    <source>
        <dbReference type="Proteomes" id="UP000259636"/>
    </source>
</evidence>
<evidence type="ECO:0000313" key="1">
    <source>
        <dbReference type="EMBL" id="AXQ57300.1"/>
    </source>
</evidence>
<proteinExistence type="predicted"/>
<dbReference type="InterPro" id="IPR015315">
    <property type="entry name" value="DUF1963"/>
</dbReference>
<name>A0A385DH58_9ACTN</name>
<dbReference type="AlphaFoldDB" id="A0A385DH58"/>
<protein>
    <submittedName>
        <fullName evidence="1">DUF1963 domain-containing protein</fullName>
    </submittedName>
</protein>
<reference evidence="1 2" key="1">
    <citation type="submission" date="2018-08" db="EMBL/GenBank/DDBJ databases">
        <authorList>
            <person name="Ferrada E.E."/>
            <person name="Latorre B.A."/>
        </authorList>
    </citation>
    <scope>NUCLEOTIDE SEQUENCE [LARGE SCALE GENOMIC DNA]</scope>
    <source>
        <strain evidence="1 2">VK-A60T</strain>
    </source>
</reference>
<dbReference type="EMBL" id="CP031742">
    <property type="protein sequence ID" value="AXQ57300.1"/>
    <property type="molecule type" value="Genomic_DNA"/>
</dbReference>
<gene>
    <name evidence="1" type="ORF">D0C37_23660</name>
</gene>
<dbReference type="Pfam" id="PF09234">
    <property type="entry name" value="DUF1963"/>
    <property type="match status" value="1"/>
</dbReference>
<dbReference type="KEGG" id="sky:D0C37_23660"/>
<dbReference type="Proteomes" id="UP000259636">
    <property type="component" value="Chromosome"/>
</dbReference>
<sequence length="287" mass="31149">MIIAELRQRLAPFREAALELGIPADETDRWIDLIRPCAVFSTREDGPVAARLGGPVLLPAGAPHPPFPFVASVDLAALPAGPAALPLPGDGHLLFFAWPRDRGNLTSHGTAVHVPAGVPTDAHGPYAWSPECGPEEREIVDAFPRGELRVRTEPSLPYHSLVDLPDGDLEPLPGFPHSEELAEEWENACRYLDLRGPLHLGGYADQEAIDVDPLEGLIHCAVDEAARGRWGGGRPVPEDVEEWALLASWSPALGRVEAGSSVHWAIPHEDLAAGRFDRTFTDVYWNP</sequence>
<dbReference type="GeneID" id="300117135"/>
<dbReference type="RefSeq" id="WP_101276612.1">
    <property type="nucleotide sequence ID" value="NZ_CP031742.1"/>
</dbReference>